<dbReference type="InterPro" id="IPR052170">
    <property type="entry name" value="M29_Exopeptidase"/>
</dbReference>
<dbReference type="InterPro" id="IPR058739">
    <property type="entry name" value="NicX"/>
</dbReference>
<dbReference type="AlphaFoldDB" id="A0A1B1TAQ2"/>
<dbReference type="PANTHER" id="PTHR34448">
    <property type="entry name" value="AMINOPEPTIDASE"/>
    <property type="match status" value="1"/>
</dbReference>
<keyword evidence="1" id="KW-0479">Metal-binding</keyword>
<feature type="compositionally biased region" description="Acidic residues" evidence="2">
    <location>
        <begin position="12"/>
        <end position="22"/>
    </location>
</feature>
<evidence type="ECO:0000256" key="2">
    <source>
        <dbReference type="SAM" id="MobiDB-lite"/>
    </source>
</evidence>
<dbReference type="GO" id="GO:0004177">
    <property type="term" value="F:aminopeptidase activity"/>
    <property type="evidence" value="ECO:0007669"/>
    <property type="project" value="UniProtKB-KW"/>
</dbReference>
<dbReference type="SUPFAM" id="SSF144052">
    <property type="entry name" value="Thermophilic metalloprotease-like"/>
    <property type="match status" value="1"/>
</dbReference>
<dbReference type="GO" id="GO:0046872">
    <property type="term" value="F:metal ion binding"/>
    <property type="evidence" value="ECO:0007669"/>
    <property type="project" value="UniProtKB-KW"/>
</dbReference>
<reference evidence="3" key="1">
    <citation type="submission" date="2014-11" db="EMBL/GenBank/DDBJ databases">
        <authorList>
            <person name="Zhu J."/>
            <person name="Qi W."/>
            <person name="Song R."/>
        </authorList>
    </citation>
    <scope>NUCLEOTIDE SEQUENCE</scope>
</reference>
<feature type="region of interest" description="Disordered" evidence="2">
    <location>
        <begin position="1"/>
        <end position="22"/>
    </location>
</feature>
<accession>A0A1B1TAQ2</accession>
<dbReference type="EMBL" id="KP211825">
    <property type="protein sequence ID" value="ANV79366.1"/>
    <property type="molecule type" value="Genomic_DNA"/>
</dbReference>
<organism evidence="3">
    <name type="scientific">uncultured Poseidoniia archaeon</name>
    <dbReference type="NCBI Taxonomy" id="1697135"/>
    <lineage>
        <taxon>Archaea</taxon>
        <taxon>Methanobacteriati</taxon>
        <taxon>Thermoplasmatota</taxon>
        <taxon>Candidatus Poseidoniia</taxon>
        <taxon>environmental samples</taxon>
    </lineage>
</organism>
<dbReference type="PANTHER" id="PTHR34448:SF1">
    <property type="entry name" value="BLL6088 PROTEIN"/>
    <property type="match status" value="1"/>
</dbReference>
<evidence type="ECO:0000313" key="3">
    <source>
        <dbReference type="EMBL" id="ANV79366.1"/>
    </source>
</evidence>
<dbReference type="GO" id="GO:0006508">
    <property type="term" value="P:proteolysis"/>
    <property type="evidence" value="ECO:0007669"/>
    <property type="project" value="InterPro"/>
</dbReference>
<keyword evidence="3" id="KW-0031">Aminopeptidase</keyword>
<name>A0A1B1TAQ2_9ARCH</name>
<proteinExistence type="predicted"/>
<protein>
    <submittedName>
        <fullName evidence="3">Leucyl aminopeptidase (Aminopeptidase T)</fullName>
    </submittedName>
</protein>
<sequence length="375" mass="41381">MGKSSEVKDADNPDIDDDELVDVVDSVINTSSDKSTKIEEHDSEQSNEQLLATSAKMVVETCMDIRRGENVLIVCDPTTGEIGQALHEAVTNRSERVLLIVMPKGRHHGEEPPSPVASLMRQQQVILAPTKYSLTHTKAIRQALKDGARVATMPGMTQEMFTHGGMSANFNEIKRKISNLGPYLRRRRIINVKSKQGTDITFEVNWRDWKLDDNGICNRPKMLTNLPAGKAFIMPREGSMNGKVIIDGSWDSTLLNEEIELEIENGIVIDVKGGTTAANIRQEFGEVARKLRSKDRENVWTIAEFGFGVNDQARLGGNVLEDEKRLGTCYIAIGDNTALGGSSSVGIHIPGVLKSPSVWLDDTQILDDGKFILEL</sequence>
<dbReference type="Pfam" id="PF26233">
    <property type="entry name" value="NicX"/>
    <property type="match status" value="1"/>
</dbReference>
<feature type="compositionally biased region" description="Basic and acidic residues" evidence="2">
    <location>
        <begin position="1"/>
        <end position="11"/>
    </location>
</feature>
<keyword evidence="3" id="KW-0645">Protease</keyword>
<reference evidence="3" key="2">
    <citation type="journal article" date="2015" name="ISME J.">
        <title>A new class of marine Euryarchaeota group II from the Mediterranean deep chlorophyll maximum.</title>
        <authorList>
            <person name="Martin-Cuadrado A.B."/>
            <person name="Garcia-Heredia I."/>
            <person name="Molto A.G."/>
            <person name="Lopez-Ubeda R."/>
            <person name="Kimes N."/>
            <person name="Lopez-Garcia P."/>
            <person name="Moreira D."/>
            <person name="Rodriguez-Valera F."/>
        </authorList>
    </citation>
    <scope>NUCLEOTIDE SEQUENCE</scope>
</reference>
<evidence type="ECO:0000256" key="1">
    <source>
        <dbReference type="ARBA" id="ARBA00022723"/>
    </source>
</evidence>
<keyword evidence="3" id="KW-0378">Hydrolase</keyword>